<feature type="region of interest" description="Disordered" evidence="1">
    <location>
        <begin position="105"/>
        <end position="137"/>
    </location>
</feature>
<organism evidence="3 4">
    <name type="scientific">Sclerotinia trifoliorum</name>
    <dbReference type="NCBI Taxonomy" id="28548"/>
    <lineage>
        <taxon>Eukaryota</taxon>
        <taxon>Fungi</taxon>
        <taxon>Dikarya</taxon>
        <taxon>Ascomycota</taxon>
        <taxon>Pezizomycotina</taxon>
        <taxon>Leotiomycetes</taxon>
        <taxon>Helotiales</taxon>
        <taxon>Sclerotiniaceae</taxon>
        <taxon>Sclerotinia</taxon>
    </lineage>
</organism>
<evidence type="ECO:0000256" key="2">
    <source>
        <dbReference type="SAM" id="Phobius"/>
    </source>
</evidence>
<keyword evidence="2" id="KW-0472">Membrane</keyword>
<gene>
    <name evidence="3" type="ORF">SCLTRI_LOCUS1420</name>
</gene>
<feature type="region of interest" description="Disordered" evidence="1">
    <location>
        <begin position="738"/>
        <end position="762"/>
    </location>
</feature>
<dbReference type="Gene3D" id="1.25.10.10">
    <property type="entry name" value="Leucine-rich Repeat Variant"/>
    <property type="match status" value="2"/>
</dbReference>
<dbReference type="InterPro" id="IPR011989">
    <property type="entry name" value="ARM-like"/>
</dbReference>
<keyword evidence="2" id="KW-0812">Transmembrane</keyword>
<reference evidence="3" key="1">
    <citation type="submission" date="2020-10" db="EMBL/GenBank/DDBJ databases">
        <authorList>
            <person name="Kusch S."/>
        </authorList>
    </citation>
    <scope>NUCLEOTIDE SEQUENCE</scope>
    <source>
        <strain evidence="3">SwB9</strain>
    </source>
</reference>
<comment type="caution">
    <text evidence="3">The sequence shown here is derived from an EMBL/GenBank/DDBJ whole genome shotgun (WGS) entry which is preliminary data.</text>
</comment>
<keyword evidence="2" id="KW-1133">Transmembrane helix</keyword>
<sequence>YGYVLLFLTRRNKVFAIFLVAHFFPLVSLFIIYLIHLNKIKGTKQAFAFKPLRIVLLCHLIASQSISLRTSLWRIISWPYVPKPSELLSQVCKVAVMKGRVNTDGHPTNEMSAIDSMNSSDRNSNTTVSLPPFGDGKEYQKLNEEEQRNMSVSIADMLKLEGQAGRVEEVDVDDDAEEVVDAEDRKRRTERLKGALGILAHLWWQDSISINEAAEKLADCSRDPKWRVPIGDSGILNFFLELLSAHTLRHALKLQILRLVGNSCADTDENRARVVGSNYIPLIITQLSDTNLLAFAVPVLFNVCVDYVPAQQQASSSYLSKELITLIASPRFKDSIHFVGYICKLLDLLIQQPSEQDMAPGNTPIVLLKLASDREDRVDMEDYIALVNTAVAYLGHEKFQKTLVKTPQALDTALAVLVDSYTRFDSHPSISSSTTHEDDGKALSQMRINLNSALSDISALPEFKEACPVVSPFSSFLRRWLSSEQVQLRVCACIMLGNLARNDEACELFVHTARVHAPLISILKDVNDSQLLHAALGFLKNLALPMKNKEVLGSSGIFEVLPRLWLLDILQPIQLSSISLTRQLVNGSFENVERICARLSTDEDSPAHERSNLSLLIALFDRTDVEPIKMEISRLITAVCRVFTAYKGQPTEELNEIRRKFLLRHPDIGRPLSFMVSQTKWPIVRSEGWFVFALMARYPDSAQCISDMMQDVTVFQPLVEMLTGKPLLEYKAAPATNTLLPTPQTDTDTLSVEPQTPEPEPVQPHAQAAEMARIDRENALVLVSELLKNRGSEMAVMRRTLFEDLLKGGGELVMTYREAKEEGGSAQWREGDDKGTGINLHEVATESIREFS</sequence>
<dbReference type="AlphaFoldDB" id="A0A8H2VNM8"/>
<keyword evidence="4" id="KW-1185">Reference proteome</keyword>
<dbReference type="FunFam" id="1.25.10.10:FF:001048">
    <property type="entry name" value="WGS project CABT00000000 data, contig 2.10"/>
    <property type="match status" value="1"/>
</dbReference>
<dbReference type="EMBL" id="CAJHIA010000006">
    <property type="protein sequence ID" value="CAD6441635.1"/>
    <property type="molecule type" value="Genomic_DNA"/>
</dbReference>
<evidence type="ECO:0000256" key="1">
    <source>
        <dbReference type="SAM" id="MobiDB-lite"/>
    </source>
</evidence>
<dbReference type="PANTHER" id="PTHR10957">
    <property type="entry name" value="RAP1 GTPASE-GDP DISSOCIATION STIMULATOR 1"/>
    <property type="match status" value="1"/>
</dbReference>
<dbReference type="OrthoDB" id="26149at2759"/>
<dbReference type="SUPFAM" id="SSF48371">
    <property type="entry name" value="ARM repeat"/>
    <property type="match status" value="1"/>
</dbReference>
<protein>
    <submittedName>
        <fullName evidence="3">0e1433f1-c472-4879-bf5f-f4e03dd665ce</fullName>
    </submittedName>
</protein>
<dbReference type="InterPro" id="IPR040144">
    <property type="entry name" value="RAP1GDS1"/>
</dbReference>
<evidence type="ECO:0000313" key="3">
    <source>
        <dbReference type="EMBL" id="CAD6441635.1"/>
    </source>
</evidence>
<dbReference type="GO" id="GO:0005085">
    <property type="term" value="F:guanyl-nucleotide exchange factor activity"/>
    <property type="evidence" value="ECO:0007669"/>
    <property type="project" value="InterPro"/>
</dbReference>
<proteinExistence type="predicted"/>
<accession>A0A8H2VNM8</accession>
<dbReference type="InterPro" id="IPR016024">
    <property type="entry name" value="ARM-type_fold"/>
</dbReference>
<name>A0A8H2VNM8_9HELO</name>
<evidence type="ECO:0000313" key="4">
    <source>
        <dbReference type="Proteomes" id="UP000624404"/>
    </source>
</evidence>
<feature type="compositionally biased region" description="Polar residues" evidence="1">
    <location>
        <begin position="105"/>
        <end position="129"/>
    </location>
</feature>
<feature type="compositionally biased region" description="Low complexity" evidence="1">
    <location>
        <begin position="738"/>
        <end position="755"/>
    </location>
</feature>
<feature type="transmembrane region" description="Helical" evidence="2">
    <location>
        <begin position="14"/>
        <end position="35"/>
    </location>
</feature>
<feature type="non-terminal residue" evidence="3">
    <location>
        <position position="852"/>
    </location>
</feature>
<dbReference type="Proteomes" id="UP000624404">
    <property type="component" value="Unassembled WGS sequence"/>
</dbReference>